<feature type="transmembrane region" description="Helical" evidence="3">
    <location>
        <begin position="429"/>
        <end position="452"/>
    </location>
</feature>
<keyword evidence="3" id="KW-0472">Membrane</keyword>
<feature type="region of interest" description="Disordered" evidence="2">
    <location>
        <begin position="1"/>
        <end position="20"/>
    </location>
</feature>
<comment type="caution">
    <text evidence="5">The sequence shown here is derived from an EMBL/GenBank/DDBJ whole genome shotgun (WGS) entry which is preliminary data.</text>
</comment>
<accession>A0A7J7J569</accession>
<gene>
    <name evidence="5" type="ORF">EB796_020897</name>
</gene>
<dbReference type="Gene3D" id="1.20.1640.10">
    <property type="entry name" value="Multidrug efflux transporter AcrB transmembrane domain"/>
    <property type="match status" value="1"/>
</dbReference>
<dbReference type="AlphaFoldDB" id="A0A7J7J569"/>
<dbReference type="InterPro" id="IPR053958">
    <property type="entry name" value="HMGCR/SNAP/NPC1-like_SSD"/>
</dbReference>
<dbReference type="InterPro" id="IPR000731">
    <property type="entry name" value="SSD"/>
</dbReference>
<dbReference type="PANTHER" id="PTHR10796:SF130">
    <property type="entry name" value="PATCHED DOMAIN-CONTAINING PROTEIN 3-LIKE PROTEIN"/>
    <property type="match status" value="1"/>
</dbReference>
<keyword evidence="3" id="KW-1133">Transmembrane helix</keyword>
<feature type="domain" description="SSD" evidence="4">
    <location>
        <begin position="292"/>
        <end position="452"/>
    </location>
</feature>
<dbReference type="GO" id="GO:0016020">
    <property type="term" value="C:membrane"/>
    <property type="evidence" value="ECO:0007669"/>
    <property type="project" value="TreeGrafter"/>
</dbReference>
<evidence type="ECO:0000313" key="5">
    <source>
        <dbReference type="EMBL" id="KAF6020796.1"/>
    </source>
</evidence>
<dbReference type="EMBL" id="VXIV02003145">
    <property type="protein sequence ID" value="KAF6020796.1"/>
    <property type="molecule type" value="Genomic_DNA"/>
</dbReference>
<proteinExistence type="inferred from homology"/>
<evidence type="ECO:0000256" key="3">
    <source>
        <dbReference type="SAM" id="Phobius"/>
    </source>
</evidence>
<feature type="transmembrane region" description="Helical" evidence="3">
    <location>
        <begin position="355"/>
        <end position="376"/>
    </location>
</feature>
<dbReference type="PANTHER" id="PTHR10796">
    <property type="entry name" value="PATCHED-RELATED"/>
    <property type="match status" value="1"/>
</dbReference>
<feature type="transmembrane region" description="Helical" evidence="3">
    <location>
        <begin position="297"/>
        <end position="314"/>
    </location>
</feature>
<dbReference type="SUPFAM" id="SSF82866">
    <property type="entry name" value="Multidrug efflux transporter AcrB transmembrane domain"/>
    <property type="match status" value="1"/>
</dbReference>
<evidence type="ECO:0000259" key="4">
    <source>
        <dbReference type="PROSITE" id="PS50156"/>
    </source>
</evidence>
<comment type="similarity">
    <text evidence="1">Belongs to the patched family.</text>
</comment>
<dbReference type="PROSITE" id="PS50156">
    <property type="entry name" value="SSD"/>
    <property type="match status" value="1"/>
</dbReference>
<evidence type="ECO:0000256" key="1">
    <source>
        <dbReference type="ARBA" id="ARBA00005585"/>
    </source>
</evidence>
<feature type="transmembrane region" description="Helical" evidence="3">
    <location>
        <begin position="492"/>
        <end position="515"/>
    </location>
</feature>
<sequence>MEPTKNEGSPGDIQSPERKPNCLQKAGSFLAGSLERFYYNLGVAIGKRPIVTIACALLACFLCAIGLVRFYQVDASEPIWVDPKSTYMLHKSVVDDLFPSQIKLSFFIAEGDNILTRGGLLELMDLHDQVTKLSYKEHTYEDLCLRLGRGDNADCWSSSILELWEFNKTKISLLTTQEILDAVNATNESPVTNSEFNASDFLGGISTDEKTGEIKAAKAAIFTYFMKGTNSTDGEENEDDLAEEDTMKYKVEQWEQEFIDLAQEYSETHVTKVQVFASRSFGDEIGSSIFGDVGKLSAGYVLIILYVALILGRFNCVEMRVYLALGGVIGVGLSIAVSFGLSSAFGIGYGPVQSILPFLLLGLGVDDAFVIVQAWNRLTPAERSLPLIEQSGSALKHAGVSITVTSITDIMAFGIGATTVLPALRDFCIYAAIGIIAVFILQASFFSACVVLDEKRRKSKRNGCCCCYTHSESYEPNRCSQRDLQQTFFEKFYAPFLIKLPVKIVIVVISLGILAPRDIWSCLSKAGI</sequence>
<evidence type="ECO:0000313" key="6">
    <source>
        <dbReference type="Proteomes" id="UP000593567"/>
    </source>
</evidence>
<feature type="transmembrane region" description="Helical" evidence="3">
    <location>
        <begin position="50"/>
        <end position="71"/>
    </location>
</feature>
<reference evidence="5" key="1">
    <citation type="submission" date="2020-06" db="EMBL/GenBank/DDBJ databases">
        <title>Draft genome of Bugula neritina, a colonial animal packing powerful symbionts and potential medicines.</title>
        <authorList>
            <person name="Rayko M."/>
        </authorList>
    </citation>
    <scope>NUCLEOTIDE SEQUENCE [LARGE SCALE GENOMIC DNA]</scope>
    <source>
        <strain evidence="5">Kwan_BN1</strain>
    </source>
</reference>
<evidence type="ECO:0000256" key="2">
    <source>
        <dbReference type="SAM" id="MobiDB-lite"/>
    </source>
</evidence>
<keyword evidence="6" id="KW-1185">Reference proteome</keyword>
<feature type="transmembrane region" description="Helical" evidence="3">
    <location>
        <begin position="397"/>
        <end position="417"/>
    </location>
</feature>
<dbReference type="InterPro" id="IPR051697">
    <property type="entry name" value="Patched_domain-protein"/>
</dbReference>
<organism evidence="5 6">
    <name type="scientific">Bugula neritina</name>
    <name type="common">Brown bryozoan</name>
    <name type="synonym">Sertularia neritina</name>
    <dbReference type="NCBI Taxonomy" id="10212"/>
    <lineage>
        <taxon>Eukaryota</taxon>
        <taxon>Metazoa</taxon>
        <taxon>Spiralia</taxon>
        <taxon>Lophotrochozoa</taxon>
        <taxon>Bryozoa</taxon>
        <taxon>Gymnolaemata</taxon>
        <taxon>Cheilostomatida</taxon>
        <taxon>Flustrina</taxon>
        <taxon>Buguloidea</taxon>
        <taxon>Bugulidae</taxon>
        <taxon>Bugula</taxon>
    </lineage>
</organism>
<feature type="transmembrane region" description="Helical" evidence="3">
    <location>
        <begin position="321"/>
        <end position="349"/>
    </location>
</feature>
<keyword evidence="3" id="KW-0812">Transmembrane</keyword>
<dbReference type="Proteomes" id="UP000593567">
    <property type="component" value="Unassembled WGS sequence"/>
</dbReference>
<protein>
    <submittedName>
        <fullName evidence="5">PTCHD3</fullName>
    </submittedName>
</protein>
<name>A0A7J7J569_BUGNE</name>
<dbReference type="Pfam" id="PF12349">
    <property type="entry name" value="Sterol-sensing"/>
    <property type="match status" value="1"/>
</dbReference>
<dbReference type="OrthoDB" id="6510177at2759"/>